<organism evidence="2 3">
    <name type="scientific">Tetrahymena thermophila (strain SB210)</name>
    <dbReference type="NCBI Taxonomy" id="312017"/>
    <lineage>
        <taxon>Eukaryota</taxon>
        <taxon>Sar</taxon>
        <taxon>Alveolata</taxon>
        <taxon>Ciliophora</taxon>
        <taxon>Intramacronucleata</taxon>
        <taxon>Oligohymenophorea</taxon>
        <taxon>Hymenostomatida</taxon>
        <taxon>Tetrahymenina</taxon>
        <taxon>Tetrahymenidae</taxon>
        <taxon>Tetrahymena</taxon>
    </lineage>
</organism>
<name>I7LY59_TETTS</name>
<dbReference type="InParanoid" id="I7LY59"/>
<dbReference type="Gene3D" id="3.30.950.30">
    <property type="entry name" value="Schlafen, AAA domain"/>
    <property type="match status" value="1"/>
</dbReference>
<sequence>MERKESFQNFQQKQKNKIPFVVCNEKQSSYIIGQTISCSENSRLEFKNYQWPFTSSRNKDLELILLKTICSFLNREGGTILIGVTDQKKVEGVQIENVDDVKKYFDSLKEKFYPKPQGLIKTVEIPIRKFIDEEQYFWIPNTYVIRIEVKQGKLDRFYTFKTASQMFSAFREDASAILIKDIDEIQEQIYIKSQHPVDPSKQIVYEEPDQEGLQESYDAQKSKVYENKGNYIAFTNLYKNYFKNFIKFLDKKLKERKIYNVEFFEISDYALFISHQKMMKLYNQIEDIVNEYYEEIKQVTISFQDLQFGFPKKSLTIKVYTDEEQEMVLEIIQQIKCQFKIKEFNGYNEIFLFNIQSFEDLVTIYQYFKDISLKVYITLTKPDKKQ</sequence>
<dbReference type="InterPro" id="IPR029684">
    <property type="entry name" value="Schlafen"/>
</dbReference>
<dbReference type="InterPro" id="IPR038461">
    <property type="entry name" value="Schlafen_AlbA_2_dom_sf"/>
</dbReference>
<dbReference type="KEGG" id="tet:TTHERM_00498070"/>
<evidence type="ECO:0000259" key="1">
    <source>
        <dbReference type="Pfam" id="PF04326"/>
    </source>
</evidence>
<accession>I7LY59</accession>
<dbReference type="Proteomes" id="UP000009168">
    <property type="component" value="Unassembled WGS sequence"/>
</dbReference>
<dbReference type="EMBL" id="GG662212">
    <property type="protein sequence ID" value="EAS07753.2"/>
    <property type="molecule type" value="Genomic_DNA"/>
</dbReference>
<feature type="domain" description="Schlafen AlbA-2" evidence="1">
    <location>
        <begin position="40"/>
        <end position="161"/>
    </location>
</feature>
<dbReference type="OrthoDB" id="285690at2759"/>
<dbReference type="InterPro" id="IPR007421">
    <property type="entry name" value="Schlafen_AlbA_2_dom"/>
</dbReference>
<dbReference type="PANTHER" id="PTHR12155:SF41">
    <property type="entry name" value="SCHLAFEN ALBA-2 DOMAIN-CONTAINING PROTEIN"/>
    <property type="match status" value="1"/>
</dbReference>
<dbReference type="PANTHER" id="PTHR12155">
    <property type="entry name" value="SCHLAFEN"/>
    <property type="match status" value="1"/>
</dbReference>
<reference evidence="3" key="1">
    <citation type="journal article" date="2006" name="PLoS Biol.">
        <title>Macronuclear genome sequence of the ciliate Tetrahymena thermophila, a model eukaryote.</title>
        <authorList>
            <person name="Eisen J.A."/>
            <person name="Coyne R.S."/>
            <person name="Wu M."/>
            <person name="Wu D."/>
            <person name="Thiagarajan M."/>
            <person name="Wortman J.R."/>
            <person name="Badger J.H."/>
            <person name="Ren Q."/>
            <person name="Amedeo P."/>
            <person name="Jones K.M."/>
            <person name="Tallon L.J."/>
            <person name="Delcher A.L."/>
            <person name="Salzberg S.L."/>
            <person name="Silva J.C."/>
            <person name="Haas B.J."/>
            <person name="Majoros W.H."/>
            <person name="Farzad M."/>
            <person name="Carlton J.M."/>
            <person name="Smith R.K. Jr."/>
            <person name="Garg J."/>
            <person name="Pearlman R.E."/>
            <person name="Karrer K.M."/>
            <person name="Sun L."/>
            <person name="Manning G."/>
            <person name="Elde N.C."/>
            <person name="Turkewitz A.P."/>
            <person name="Asai D.J."/>
            <person name="Wilkes D.E."/>
            <person name="Wang Y."/>
            <person name="Cai H."/>
            <person name="Collins K."/>
            <person name="Stewart B.A."/>
            <person name="Lee S.R."/>
            <person name="Wilamowska K."/>
            <person name="Weinberg Z."/>
            <person name="Ruzzo W.L."/>
            <person name="Wloga D."/>
            <person name="Gaertig J."/>
            <person name="Frankel J."/>
            <person name="Tsao C.-C."/>
            <person name="Gorovsky M.A."/>
            <person name="Keeling P.J."/>
            <person name="Waller R.F."/>
            <person name="Patron N.J."/>
            <person name="Cherry J.M."/>
            <person name="Stover N.A."/>
            <person name="Krieger C.J."/>
            <person name="del Toro C."/>
            <person name="Ryder H.F."/>
            <person name="Williamson S.C."/>
            <person name="Barbeau R.A."/>
            <person name="Hamilton E.P."/>
            <person name="Orias E."/>
        </authorList>
    </citation>
    <scope>NUCLEOTIDE SEQUENCE [LARGE SCALE GENOMIC DNA]</scope>
    <source>
        <strain evidence="3">SB210</strain>
    </source>
</reference>
<proteinExistence type="predicted"/>
<keyword evidence="3" id="KW-1185">Reference proteome</keyword>
<gene>
    <name evidence="2" type="ORF">TTHERM_00498070</name>
</gene>
<dbReference type="GeneID" id="7829353"/>
<evidence type="ECO:0000313" key="2">
    <source>
        <dbReference type="EMBL" id="EAS07753.2"/>
    </source>
</evidence>
<evidence type="ECO:0000313" key="3">
    <source>
        <dbReference type="Proteomes" id="UP000009168"/>
    </source>
</evidence>
<dbReference type="AlphaFoldDB" id="I7LY59"/>
<dbReference type="RefSeq" id="XP_001027995.2">
    <property type="nucleotide sequence ID" value="XM_001027995.2"/>
</dbReference>
<protein>
    <submittedName>
        <fullName evidence="2">Divergent AAA domain protein</fullName>
    </submittedName>
</protein>
<dbReference type="Pfam" id="PF04326">
    <property type="entry name" value="SLFN_AlbA_2"/>
    <property type="match status" value="1"/>
</dbReference>